<dbReference type="PROSITE" id="PS51450">
    <property type="entry name" value="LRR"/>
    <property type="match status" value="1"/>
</dbReference>
<keyword evidence="2" id="KW-1185">Reference proteome</keyword>
<dbReference type="Gene3D" id="3.80.10.10">
    <property type="entry name" value="Ribonuclease Inhibitor"/>
    <property type="match status" value="1"/>
</dbReference>
<dbReference type="InterPro" id="IPR001611">
    <property type="entry name" value="Leu-rich_rpt"/>
</dbReference>
<dbReference type="InterPro" id="IPR032675">
    <property type="entry name" value="LRR_dom_sf"/>
</dbReference>
<proteinExistence type="predicted"/>
<protein>
    <submittedName>
        <fullName evidence="1">Leucine-rich_repeat domain superfamily</fullName>
    </submittedName>
</protein>
<dbReference type="SUPFAM" id="SSF52058">
    <property type="entry name" value="L domain-like"/>
    <property type="match status" value="1"/>
</dbReference>
<name>A0ABP1I895_9EUKA</name>
<evidence type="ECO:0000313" key="1">
    <source>
        <dbReference type="EMBL" id="CAL6010768.1"/>
    </source>
</evidence>
<dbReference type="Proteomes" id="UP001642409">
    <property type="component" value="Unassembled WGS sequence"/>
</dbReference>
<comment type="caution">
    <text evidence="1">The sequence shown here is derived from an EMBL/GenBank/DDBJ whole genome shotgun (WGS) entry which is preliminary data.</text>
</comment>
<organism evidence="1 2">
    <name type="scientific">Hexamita inflata</name>
    <dbReference type="NCBI Taxonomy" id="28002"/>
    <lineage>
        <taxon>Eukaryota</taxon>
        <taxon>Metamonada</taxon>
        <taxon>Diplomonadida</taxon>
        <taxon>Hexamitidae</taxon>
        <taxon>Hexamitinae</taxon>
        <taxon>Hexamita</taxon>
    </lineage>
</organism>
<evidence type="ECO:0000313" key="2">
    <source>
        <dbReference type="Proteomes" id="UP001642409"/>
    </source>
</evidence>
<gene>
    <name evidence="1" type="ORF">HINF_LOCUS22242</name>
</gene>
<dbReference type="EMBL" id="CAXDID020000062">
    <property type="protein sequence ID" value="CAL6010768.1"/>
    <property type="molecule type" value="Genomic_DNA"/>
</dbReference>
<sequence>MTKQKQNLLNQEYDAKMIHKFKDKIKQGNLQIGNWFQGAPEVTNLRFLEKFDIQTLNIYINNGMSVRLRNNMIKELTMLNFIDDESLHLNLNLKVDDLDLENLEILVLDGNNLENDQLLNISKFKKLHTLFVSGNNVDLTHIHSVLSLTNLTMRQCDMQNIDQIAQLVNLQVLDVSTNLLKNIDSISHSSGDSTHLFKSKLVWRKCICTYTDNFRQLILKTVCLSLCIAVFLVDNEKLLQNILILEQREITLFQYVLLRNNKFLICYRLDSTV</sequence>
<accession>A0ABP1I895</accession>
<reference evidence="1 2" key="1">
    <citation type="submission" date="2024-07" db="EMBL/GenBank/DDBJ databases">
        <authorList>
            <person name="Akdeniz Z."/>
        </authorList>
    </citation>
    <scope>NUCLEOTIDE SEQUENCE [LARGE SCALE GENOMIC DNA]</scope>
</reference>